<feature type="region of interest" description="Disordered" evidence="1">
    <location>
        <begin position="62"/>
        <end position="88"/>
    </location>
</feature>
<dbReference type="Proteomes" id="UP000249557">
    <property type="component" value="Unassembled WGS sequence"/>
</dbReference>
<organism evidence="2 3">
    <name type="scientific">Micavibrio aeruginosavorus</name>
    <dbReference type="NCBI Taxonomy" id="349221"/>
    <lineage>
        <taxon>Bacteria</taxon>
        <taxon>Pseudomonadati</taxon>
        <taxon>Bdellovibrionota</taxon>
        <taxon>Bdellovibrionia</taxon>
        <taxon>Bdellovibrionales</taxon>
        <taxon>Pseudobdellovibrionaceae</taxon>
        <taxon>Micavibrio</taxon>
    </lineage>
</organism>
<evidence type="ECO:0000313" key="3">
    <source>
        <dbReference type="Proteomes" id="UP000249557"/>
    </source>
</evidence>
<accession>A0A2W5C0Q1</accession>
<proteinExistence type="predicted"/>
<sequence>MAEIMNRNSPAAIRIFLWRMVFPWFESGMKDFLKYGLCAALLATALFTSGCGIKPKDLDPPSAVEAEKMGTKKPENPFPRTYPAPVQR</sequence>
<evidence type="ECO:0008006" key="4">
    <source>
        <dbReference type="Google" id="ProtNLM"/>
    </source>
</evidence>
<dbReference type="EMBL" id="QFNK01000005">
    <property type="protein sequence ID" value="PZO88895.1"/>
    <property type="molecule type" value="Genomic_DNA"/>
</dbReference>
<reference evidence="2 3" key="1">
    <citation type="submission" date="2017-08" db="EMBL/GenBank/DDBJ databases">
        <title>Infants hospitalized years apart are colonized by the same room-sourced microbial strains.</title>
        <authorList>
            <person name="Brooks B."/>
            <person name="Olm M.R."/>
            <person name="Firek B.A."/>
            <person name="Baker R."/>
            <person name="Thomas B.C."/>
            <person name="Morowitz M.J."/>
            <person name="Banfield J.F."/>
        </authorList>
    </citation>
    <scope>NUCLEOTIDE SEQUENCE [LARGE SCALE GENOMIC DNA]</scope>
    <source>
        <strain evidence="2">S2_018_000_R2_104</strain>
    </source>
</reference>
<name>A0A2W5C0Q1_9BACT</name>
<gene>
    <name evidence="2" type="ORF">DI626_00720</name>
</gene>
<comment type="caution">
    <text evidence="2">The sequence shown here is derived from an EMBL/GenBank/DDBJ whole genome shotgun (WGS) entry which is preliminary data.</text>
</comment>
<evidence type="ECO:0000313" key="2">
    <source>
        <dbReference type="EMBL" id="PZO88895.1"/>
    </source>
</evidence>
<evidence type="ECO:0000256" key="1">
    <source>
        <dbReference type="SAM" id="MobiDB-lite"/>
    </source>
</evidence>
<feature type="compositionally biased region" description="Basic and acidic residues" evidence="1">
    <location>
        <begin position="62"/>
        <end position="75"/>
    </location>
</feature>
<dbReference type="AlphaFoldDB" id="A0A2W5C0Q1"/>
<protein>
    <recommendedName>
        <fullName evidence="4">Lipoprotein</fullName>
    </recommendedName>
</protein>